<dbReference type="PANTHER" id="PTHR31983:SF0">
    <property type="entry name" value="GLUCAN ENDO-1,3-BETA-D-GLUCOSIDASE 2"/>
    <property type="match status" value="1"/>
</dbReference>
<proteinExistence type="inferred from homology"/>
<evidence type="ECO:0000256" key="5">
    <source>
        <dbReference type="ARBA" id="ARBA00023277"/>
    </source>
</evidence>
<dbReference type="GO" id="GO:0071555">
    <property type="term" value="P:cell wall organization"/>
    <property type="evidence" value="ECO:0007669"/>
    <property type="project" value="UniProtKB-KW"/>
</dbReference>
<dbReference type="GO" id="GO:0000272">
    <property type="term" value="P:polysaccharide catabolic process"/>
    <property type="evidence" value="ECO:0007669"/>
    <property type="project" value="UniProtKB-KW"/>
</dbReference>
<keyword evidence="5" id="KW-0119">Carbohydrate metabolism</keyword>
<comment type="similarity">
    <text evidence="2">Belongs to the glycosyl hydrolase 81 family.</text>
</comment>
<reference evidence="10 11" key="1">
    <citation type="submission" date="2018-02" db="EMBL/GenBank/DDBJ databases">
        <title>Draft genome of wild Prunus yedoensis var. nudiflora.</title>
        <authorList>
            <person name="Baek S."/>
            <person name="Kim J.-H."/>
            <person name="Choi K."/>
            <person name="Kim G.-B."/>
            <person name="Cho A."/>
            <person name="Jang H."/>
            <person name="Shin C.-H."/>
            <person name="Yu H.-J."/>
            <person name="Mun J.-H."/>
        </authorList>
    </citation>
    <scope>NUCLEOTIDE SEQUENCE [LARGE SCALE GENOMIC DNA]</scope>
    <source>
        <strain evidence="11">cv. Jeju island</strain>
        <tissue evidence="10">Leaf</tissue>
    </source>
</reference>
<evidence type="ECO:0000313" key="10">
    <source>
        <dbReference type="EMBL" id="PQP97632.1"/>
    </source>
</evidence>
<dbReference type="Pfam" id="PF17652">
    <property type="entry name" value="Glyco_hydro81C"/>
    <property type="match status" value="1"/>
</dbReference>
<evidence type="ECO:0000256" key="7">
    <source>
        <dbReference type="ARBA" id="ARBA00023316"/>
    </source>
</evidence>
<keyword evidence="7" id="KW-0961">Cell wall biogenesis/degradation</keyword>
<comment type="caution">
    <text evidence="10">The sequence shown here is derived from an EMBL/GenBank/DDBJ whole genome shotgun (WGS) entry which is preliminary data.</text>
</comment>
<gene>
    <name evidence="10" type="ORF">Pyn_18236</name>
</gene>
<name>A0A314XU57_PRUYE</name>
<keyword evidence="11" id="KW-1185">Reference proteome</keyword>
<dbReference type="GO" id="GO:0042973">
    <property type="term" value="F:glucan endo-1,3-beta-D-glucosidase activity"/>
    <property type="evidence" value="ECO:0007669"/>
    <property type="project" value="UniProtKB-EC"/>
</dbReference>
<evidence type="ECO:0000256" key="6">
    <source>
        <dbReference type="ARBA" id="ARBA00023295"/>
    </source>
</evidence>
<dbReference type="EMBL" id="PJQY01001970">
    <property type="protein sequence ID" value="PQP97632.1"/>
    <property type="molecule type" value="Genomic_DNA"/>
</dbReference>
<dbReference type="InterPro" id="IPR040720">
    <property type="entry name" value="GH81_C"/>
</dbReference>
<evidence type="ECO:0000313" key="11">
    <source>
        <dbReference type="Proteomes" id="UP000250321"/>
    </source>
</evidence>
<dbReference type="PANTHER" id="PTHR31983">
    <property type="entry name" value="ENDO-1,3(4)-BETA-GLUCANASE 1"/>
    <property type="match status" value="1"/>
</dbReference>
<dbReference type="GO" id="GO:0052861">
    <property type="term" value="F:endo-1,3(4)-beta-glucanase activity"/>
    <property type="evidence" value="ECO:0007669"/>
    <property type="project" value="InterPro"/>
</dbReference>
<evidence type="ECO:0000256" key="2">
    <source>
        <dbReference type="ARBA" id="ARBA00010730"/>
    </source>
</evidence>
<dbReference type="OrthoDB" id="4473401at2759"/>
<comment type="catalytic activity">
    <reaction evidence="1">
        <text>Hydrolysis of (1-&gt;3)-beta-D-glucosidic linkages in (1-&gt;3)-beta-D-glucans.</text>
        <dbReference type="EC" id="3.2.1.39"/>
    </reaction>
</comment>
<dbReference type="AlphaFoldDB" id="A0A314XU57"/>
<evidence type="ECO:0000256" key="1">
    <source>
        <dbReference type="ARBA" id="ARBA00000382"/>
    </source>
</evidence>
<organism evidence="10 11">
    <name type="scientific">Prunus yedoensis var. nudiflora</name>
    <dbReference type="NCBI Taxonomy" id="2094558"/>
    <lineage>
        <taxon>Eukaryota</taxon>
        <taxon>Viridiplantae</taxon>
        <taxon>Streptophyta</taxon>
        <taxon>Embryophyta</taxon>
        <taxon>Tracheophyta</taxon>
        <taxon>Spermatophyta</taxon>
        <taxon>Magnoliopsida</taxon>
        <taxon>eudicotyledons</taxon>
        <taxon>Gunneridae</taxon>
        <taxon>Pentapetalae</taxon>
        <taxon>rosids</taxon>
        <taxon>fabids</taxon>
        <taxon>Rosales</taxon>
        <taxon>Rosaceae</taxon>
        <taxon>Amygdaloideae</taxon>
        <taxon>Amygdaleae</taxon>
        <taxon>Prunus</taxon>
    </lineage>
</organism>
<feature type="domain" description="Glycosyl hydrolase family 81 C-terminal" evidence="9">
    <location>
        <begin position="6"/>
        <end position="147"/>
    </location>
</feature>
<keyword evidence="4" id="KW-0378">Hydrolase</keyword>
<dbReference type="EC" id="3.2.1.39" evidence="3"/>
<evidence type="ECO:0000256" key="4">
    <source>
        <dbReference type="ARBA" id="ARBA00022801"/>
    </source>
</evidence>
<evidence type="ECO:0000256" key="8">
    <source>
        <dbReference type="ARBA" id="ARBA00023326"/>
    </source>
</evidence>
<keyword evidence="8" id="KW-0624">Polysaccharide degradation</keyword>
<sequence length="171" mass="19461">MKELTEITTTSSYFYGKLIARAARLALIAEEVACLDVIPSIKKFLIETIEPWLEGNFSGNGFLYDAKWGGLITKQGSTDSGEDFGFGIYNDHHFHLGYFVYGVSVLAKIEPAWGAKYKPQAYSLVEDFINKGKLSNLLYPRLRSFDLSIQTALMGRRLNRICRREEPREHK</sequence>
<dbReference type="InterPro" id="IPR005200">
    <property type="entry name" value="Endo-beta-glucanase"/>
</dbReference>
<protein>
    <recommendedName>
        <fullName evidence="3">glucan endo-1,3-beta-D-glucosidase</fullName>
        <ecNumber evidence="3">3.2.1.39</ecNumber>
    </recommendedName>
</protein>
<evidence type="ECO:0000256" key="3">
    <source>
        <dbReference type="ARBA" id="ARBA00012780"/>
    </source>
</evidence>
<dbReference type="PROSITE" id="PS52008">
    <property type="entry name" value="GH81"/>
    <property type="match status" value="1"/>
</dbReference>
<evidence type="ECO:0000259" key="9">
    <source>
        <dbReference type="Pfam" id="PF17652"/>
    </source>
</evidence>
<dbReference type="Proteomes" id="UP000250321">
    <property type="component" value="Unassembled WGS sequence"/>
</dbReference>
<accession>A0A314XU57</accession>
<keyword evidence="6" id="KW-0326">Glycosidase</keyword>